<dbReference type="HAMAP" id="MF_00011">
    <property type="entry name" value="Adenylosucc_synth"/>
    <property type="match status" value="1"/>
</dbReference>
<comment type="function">
    <text evidence="8">Plays an important role in the de novo pathway of purine nucleotide biosynthesis. Catalyzes the first committed step in the biosynthesis of AMP from IMP.</text>
</comment>
<feature type="binding site" description="in other chain" evidence="8">
    <location>
        <position position="302"/>
    </location>
    <ligand>
        <name>IMP</name>
        <dbReference type="ChEBI" id="CHEBI:58053"/>
        <note>ligand shared between dimeric partners</note>
    </ligand>
</feature>
<evidence type="ECO:0000313" key="11">
    <source>
        <dbReference type="EMBL" id="CRF35449.1"/>
    </source>
</evidence>
<dbReference type="Gene3D" id="3.40.440.10">
    <property type="entry name" value="Adenylosuccinate Synthetase, subunit A, domain 1"/>
    <property type="match status" value="1"/>
</dbReference>
<feature type="binding site" description="in other chain" evidence="8">
    <location>
        <position position="238"/>
    </location>
    <ligand>
        <name>IMP</name>
        <dbReference type="ChEBI" id="CHEBI:58053"/>
        <note>ligand shared between dimeric partners</note>
    </ligand>
</feature>
<comment type="catalytic activity">
    <reaction evidence="8 10">
        <text>IMP + L-aspartate + GTP = N(6)-(1,2-dicarboxyethyl)-AMP + GDP + phosphate + 2 H(+)</text>
        <dbReference type="Rhea" id="RHEA:15753"/>
        <dbReference type="ChEBI" id="CHEBI:15378"/>
        <dbReference type="ChEBI" id="CHEBI:29991"/>
        <dbReference type="ChEBI" id="CHEBI:37565"/>
        <dbReference type="ChEBI" id="CHEBI:43474"/>
        <dbReference type="ChEBI" id="CHEBI:57567"/>
        <dbReference type="ChEBI" id="CHEBI:58053"/>
        <dbReference type="ChEBI" id="CHEBI:58189"/>
        <dbReference type="EC" id="6.3.4.4"/>
    </reaction>
</comment>
<sequence length="427" mass="47661">MASVIIVGTQWGDEGKGKIVDYLAENCEYVVRSQGGSNAGHTVVVDNVKYKLRLLPSGILHKNKVCVIGNGVVIEPKVFLSEIDSLIEKKVDISNLKISDRAHVLMPYHKILDELQEEDLGENKLGTTKNGIGPCYMDKSSRLGIRIVDLMNKETFAKKLKFNVELKNKLLKKLYNHEGVNYDELLKEYLEYADRLRPYVADTTTILNKAIKEKKNILFEGAQATMLDLDHGTYPFVTSSYPAAGGACTGSGVGPRKIDNVIGVVKAYATRVGEGPFPSELFDDVGQFIRDKGGEYGTVTGRARRCGWLDACVVKYASYVNGLDSIAITRLDILDELDKLKICVAYKYNGEILEGYPADLDILSKVEPVYEEFEGWKTSTRYIREYDKLPENAKKYLKRLSEVIETDISIVSVGAGRDETIIVKKIF</sequence>
<dbReference type="InterPro" id="IPR042111">
    <property type="entry name" value="Adenylosuccinate_synth_dom3"/>
</dbReference>
<dbReference type="PANTHER" id="PTHR11846:SF0">
    <property type="entry name" value="ADENYLOSUCCINATE SYNTHETASE"/>
    <property type="match status" value="1"/>
</dbReference>
<proteinExistence type="inferred from homology"/>
<evidence type="ECO:0000256" key="8">
    <source>
        <dbReference type="HAMAP-Rule" id="MF_00011"/>
    </source>
</evidence>
<dbReference type="OrthoDB" id="9807553at2"/>
<feature type="active site" description="Proton acceptor" evidence="8">
    <location>
        <position position="13"/>
    </location>
</feature>
<dbReference type="PROSITE" id="PS00513">
    <property type="entry name" value="ADENYLOSUCCIN_SYN_2"/>
    <property type="match status" value="1"/>
</dbReference>
<organism evidence="11 12">
    <name type="scientific">Brachyspira suanatina</name>
    <dbReference type="NCBI Taxonomy" id="381802"/>
    <lineage>
        <taxon>Bacteria</taxon>
        <taxon>Pseudomonadati</taxon>
        <taxon>Spirochaetota</taxon>
        <taxon>Spirochaetia</taxon>
        <taxon>Brachyspirales</taxon>
        <taxon>Brachyspiraceae</taxon>
        <taxon>Brachyspira</taxon>
    </lineage>
</organism>
<evidence type="ECO:0000313" key="12">
    <source>
        <dbReference type="Proteomes" id="UP000043763"/>
    </source>
</evidence>
<comment type="cofactor">
    <cofactor evidence="8">
        <name>Mg(2+)</name>
        <dbReference type="ChEBI" id="CHEBI:18420"/>
    </cofactor>
    <text evidence="8">Binds 1 Mg(2+) ion per subunit.</text>
</comment>
<protein>
    <recommendedName>
        <fullName evidence="8 10">Adenylosuccinate synthetase</fullName>
        <shortName evidence="8">AMPSase</shortName>
        <shortName evidence="8">AdSS</shortName>
        <ecNumber evidence="8 10">6.3.4.4</ecNumber>
    </recommendedName>
    <alternativeName>
        <fullName evidence="8">IMP--aspartate ligase</fullName>
    </alternativeName>
</protein>
<dbReference type="NCBIfam" id="TIGR00184">
    <property type="entry name" value="purA"/>
    <property type="match status" value="1"/>
</dbReference>
<dbReference type="SUPFAM" id="SSF52540">
    <property type="entry name" value="P-loop containing nucleoside triphosphate hydrolases"/>
    <property type="match status" value="1"/>
</dbReference>
<feature type="binding site" evidence="8">
    <location>
        <begin position="298"/>
        <end position="304"/>
    </location>
    <ligand>
        <name>substrate</name>
    </ligand>
</feature>
<feature type="binding site" evidence="8">
    <location>
        <position position="142"/>
    </location>
    <ligand>
        <name>IMP</name>
        <dbReference type="ChEBI" id="CHEBI:58053"/>
        <note>ligand shared between dimeric partners</note>
    </ligand>
</feature>
<evidence type="ECO:0000256" key="6">
    <source>
        <dbReference type="ARBA" id="ARBA00022842"/>
    </source>
</evidence>
<dbReference type="GO" id="GO:0005525">
    <property type="term" value="F:GTP binding"/>
    <property type="evidence" value="ECO:0007669"/>
    <property type="project" value="UniProtKB-UniRule"/>
</dbReference>
<gene>
    <name evidence="8 11" type="primary">purA</name>
    <name evidence="11" type="ORF">BRSU_2662</name>
</gene>
<dbReference type="InterPro" id="IPR018220">
    <property type="entry name" value="Adenylosuccin_syn_GTP-bd"/>
</dbReference>
<feature type="binding site" evidence="8">
    <location>
        <position position="40"/>
    </location>
    <ligand>
        <name>Mg(2+)</name>
        <dbReference type="ChEBI" id="CHEBI:18420"/>
    </ligand>
</feature>
<dbReference type="Pfam" id="PF00709">
    <property type="entry name" value="Adenylsucc_synt"/>
    <property type="match status" value="1"/>
</dbReference>
<feature type="binding site" description="in other chain" evidence="8">
    <location>
        <begin position="38"/>
        <end position="41"/>
    </location>
    <ligand>
        <name>IMP</name>
        <dbReference type="ChEBI" id="CHEBI:58053"/>
        <note>ligand shared between dimeric partners</note>
    </ligand>
</feature>
<feature type="binding site" description="in other chain" evidence="8">
    <location>
        <begin position="13"/>
        <end position="16"/>
    </location>
    <ligand>
        <name>IMP</name>
        <dbReference type="ChEBI" id="CHEBI:58053"/>
        <note>ligand shared between dimeric partners</note>
    </ligand>
</feature>
<dbReference type="Gene3D" id="3.90.170.10">
    <property type="entry name" value="Adenylosuccinate Synthetase, subunit A, domain 3"/>
    <property type="match status" value="1"/>
</dbReference>
<dbReference type="GO" id="GO:0044208">
    <property type="term" value="P:'de novo' AMP biosynthetic process"/>
    <property type="evidence" value="ECO:0007669"/>
    <property type="project" value="UniProtKB-UniRule"/>
</dbReference>
<evidence type="ECO:0000256" key="7">
    <source>
        <dbReference type="ARBA" id="ARBA00023134"/>
    </source>
</evidence>
<dbReference type="GO" id="GO:0000287">
    <property type="term" value="F:magnesium ion binding"/>
    <property type="evidence" value="ECO:0007669"/>
    <property type="project" value="UniProtKB-UniRule"/>
</dbReference>
<feature type="binding site" evidence="8">
    <location>
        <position position="304"/>
    </location>
    <ligand>
        <name>GTP</name>
        <dbReference type="ChEBI" id="CHEBI:37565"/>
    </ligand>
</feature>
<keyword evidence="3 8" id="KW-0479">Metal-binding</keyword>
<keyword evidence="6 8" id="KW-0460">Magnesium</keyword>
<keyword evidence="5 8" id="KW-0658">Purine biosynthesis</keyword>
<dbReference type="InterPro" id="IPR027417">
    <property type="entry name" value="P-loop_NTPase"/>
</dbReference>
<dbReference type="Proteomes" id="UP000043763">
    <property type="component" value="Unassembled WGS sequence"/>
</dbReference>
<accession>A0A0G4KBA0</accession>
<dbReference type="EMBL" id="CVLB01000003">
    <property type="protein sequence ID" value="CRF35449.1"/>
    <property type="molecule type" value="Genomic_DNA"/>
</dbReference>
<dbReference type="FunFam" id="3.90.170.10:FF:000001">
    <property type="entry name" value="Adenylosuccinate synthetase"/>
    <property type="match status" value="1"/>
</dbReference>
<dbReference type="FunFam" id="1.10.300.10:FF:000001">
    <property type="entry name" value="Adenylosuccinate synthetase"/>
    <property type="match status" value="1"/>
</dbReference>
<feature type="binding site" evidence="8">
    <location>
        <begin position="330"/>
        <end position="332"/>
    </location>
    <ligand>
        <name>GTP</name>
        <dbReference type="ChEBI" id="CHEBI:37565"/>
    </ligand>
</feature>
<dbReference type="GO" id="GO:0005737">
    <property type="term" value="C:cytoplasm"/>
    <property type="evidence" value="ECO:0007669"/>
    <property type="project" value="UniProtKB-SubCell"/>
</dbReference>
<dbReference type="NCBIfam" id="NF002223">
    <property type="entry name" value="PRK01117.1"/>
    <property type="match status" value="1"/>
</dbReference>
<name>A0A0G4KBA0_9SPIR</name>
<feature type="binding site" description="in other chain" evidence="8">
    <location>
        <position position="223"/>
    </location>
    <ligand>
        <name>IMP</name>
        <dbReference type="ChEBI" id="CHEBI:58053"/>
        <note>ligand shared between dimeric partners</note>
    </ligand>
</feature>
<dbReference type="AlphaFoldDB" id="A0A0G4KBA0"/>
<feature type="active site" description="Proton donor" evidence="8">
    <location>
        <position position="41"/>
    </location>
</feature>
<comment type="subcellular location">
    <subcellularLocation>
        <location evidence="8">Cytoplasm</location>
    </subcellularLocation>
</comment>
<dbReference type="Gene3D" id="1.10.300.10">
    <property type="entry name" value="Adenylosuccinate Synthetase, subunit A, domain 2"/>
    <property type="match status" value="1"/>
</dbReference>
<feature type="binding site" evidence="8">
    <location>
        <begin position="40"/>
        <end position="42"/>
    </location>
    <ligand>
        <name>GTP</name>
        <dbReference type="ChEBI" id="CHEBI:37565"/>
    </ligand>
</feature>
<dbReference type="EC" id="6.3.4.4" evidence="8 10"/>
<comment type="pathway">
    <text evidence="8 10">Purine metabolism; AMP biosynthesis via de novo pathway; AMP from IMP: step 1/2.</text>
</comment>
<evidence type="ECO:0000256" key="1">
    <source>
        <dbReference type="ARBA" id="ARBA00011738"/>
    </source>
</evidence>
<evidence type="ECO:0000256" key="10">
    <source>
        <dbReference type="RuleBase" id="RU000520"/>
    </source>
</evidence>
<feature type="binding site" evidence="8">
    <location>
        <position position="13"/>
    </location>
    <ligand>
        <name>Mg(2+)</name>
        <dbReference type="ChEBI" id="CHEBI:18420"/>
    </ligand>
</feature>
<comment type="subunit">
    <text evidence="1 8">Homodimer.</text>
</comment>
<feature type="binding site" description="in other chain" evidence="8">
    <location>
        <position position="128"/>
    </location>
    <ligand>
        <name>IMP</name>
        <dbReference type="ChEBI" id="CHEBI:58053"/>
        <note>ligand shared between dimeric partners</note>
    </ligand>
</feature>
<dbReference type="PANTHER" id="PTHR11846">
    <property type="entry name" value="ADENYLOSUCCINATE SYNTHETASE"/>
    <property type="match status" value="1"/>
</dbReference>
<keyword evidence="2 8" id="KW-0436">Ligase</keyword>
<feature type="active site" evidence="9">
    <location>
        <position position="139"/>
    </location>
</feature>
<dbReference type="CDD" id="cd03108">
    <property type="entry name" value="AdSS"/>
    <property type="match status" value="1"/>
</dbReference>
<dbReference type="PROSITE" id="PS01266">
    <property type="entry name" value="ADENYLOSUCCIN_SYN_1"/>
    <property type="match status" value="1"/>
</dbReference>
<dbReference type="InterPro" id="IPR042110">
    <property type="entry name" value="Adenylosuccinate_synth_dom2"/>
</dbReference>
<keyword evidence="8" id="KW-0963">Cytoplasm</keyword>
<dbReference type="InterPro" id="IPR042109">
    <property type="entry name" value="Adenylosuccinate_synth_dom1"/>
</dbReference>
<feature type="binding site" evidence="8">
    <location>
        <begin position="412"/>
        <end position="414"/>
    </location>
    <ligand>
        <name>GTP</name>
        <dbReference type="ChEBI" id="CHEBI:37565"/>
    </ligand>
</feature>
<dbReference type="GO" id="GO:0004019">
    <property type="term" value="F:adenylosuccinate synthase activity"/>
    <property type="evidence" value="ECO:0007669"/>
    <property type="project" value="UniProtKB-UniRule"/>
</dbReference>
<keyword evidence="7 8" id="KW-0342">GTP-binding</keyword>
<evidence type="ECO:0000256" key="2">
    <source>
        <dbReference type="ARBA" id="ARBA00022598"/>
    </source>
</evidence>
<reference evidence="12" key="1">
    <citation type="submission" date="2015-04" db="EMBL/GenBank/DDBJ databases">
        <authorList>
            <person name="Mushtaq Mamoona"/>
        </authorList>
    </citation>
    <scope>NUCLEOTIDE SEQUENCE [LARGE SCALE GENOMIC DNA]</scope>
    <source>
        <strain evidence="12">AN4859/03</strain>
    </source>
</reference>
<dbReference type="InterPro" id="IPR033128">
    <property type="entry name" value="Adenylosuccin_syn_Lys_AS"/>
</dbReference>
<feature type="binding site" evidence="8">
    <location>
        <begin position="12"/>
        <end position="18"/>
    </location>
    <ligand>
        <name>GTP</name>
        <dbReference type="ChEBI" id="CHEBI:37565"/>
    </ligand>
</feature>
<keyword evidence="4 8" id="KW-0547">Nucleotide-binding</keyword>
<evidence type="ECO:0000256" key="4">
    <source>
        <dbReference type="ARBA" id="ARBA00022741"/>
    </source>
</evidence>
<dbReference type="InterPro" id="IPR001114">
    <property type="entry name" value="Adenylosuccinate_synthetase"/>
</dbReference>
<evidence type="ECO:0000256" key="5">
    <source>
        <dbReference type="ARBA" id="ARBA00022755"/>
    </source>
</evidence>
<comment type="similarity">
    <text evidence="8 10">Belongs to the adenylosuccinate synthetase family.</text>
</comment>
<dbReference type="SMART" id="SM00788">
    <property type="entry name" value="Adenylsucc_synt"/>
    <property type="match status" value="1"/>
</dbReference>
<keyword evidence="12" id="KW-1185">Reference proteome</keyword>
<dbReference type="RefSeq" id="WP_048596033.1">
    <property type="nucleotide sequence ID" value="NZ_CVLB01000003.1"/>
</dbReference>
<dbReference type="GO" id="GO:0046040">
    <property type="term" value="P:IMP metabolic process"/>
    <property type="evidence" value="ECO:0007669"/>
    <property type="project" value="TreeGrafter"/>
</dbReference>
<dbReference type="UniPathway" id="UPA00075">
    <property type="reaction ID" value="UER00335"/>
</dbReference>
<evidence type="ECO:0000256" key="3">
    <source>
        <dbReference type="ARBA" id="ARBA00022723"/>
    </source>
</evidence>
<evidence type="ECO:0000256" key="9">
    <source>
        <dbReference type="PROSITE-ProRule" id="PRU10134"/>
    </source>
</evidence>